<dbReference type="InterPro" id="IPR002934">
    <property type="entry name" value="Polymerase_NTP_transf_dom"/>
</dbReference>
<evidence type="ECO:0000313" key="3">
    <source>
        <dbReference type="Proteomes" id="UP000322294"/>
    </source>
</evidence>
<dbReference type="InterPro" id="IPR052548">
    <property type="entry name" value="Type_VII_TA_antitoxin"/>
</dbReference>
<sequence length="179" mass="21029">MVIYMDYIEKCVSELKTFSLLHQQYLICVLKRVIEYYKDSLMGLAIFGSYARGENRKNSDLDLLIILKKAPGFSRRIKEFVENVEIVHESLGQQLYEEEDILCELSPYILSKEEALKFQPVYFDLTEHSKILFDPEGIICRIIESTKNLMDRYGARKSEFGNFWEWETEKRGFIGGTKL</sequence>
<feature type="domain" description="Polymerase nucleotidyl transferase" evidence="1">
    <location>
        <begin position="38"/>
        <end position="84"/>
    </location>
</feature>
<proteinExistence type="predicted"/>
<dbReference type="EMBL" id="VNHO01000013">
    <property type="protein sequence ID" value="TYP54218.1"/>
    <property type="molecule type" value="Genomic_DNA"/>
</dbReference>
<protein>
    <recommendedName>
        <fullName evidence="1">Polymerase nucleotidyl transferase domain-containing protein</fullName>
    </recommendedName>
</protein>
<dbReference type="Pfam" id="PF01909">
    <property type="entry name" value="NTP_transf_2"/>
    <property type="match status" value="1"/>
</dbReference>
<dbReference type="GO" id="GO:0016779">
    <property type="term" value="F:nucleotidyltransferase activity"/>
    <property type="evidence" value="ECO:0007669"/>
    <property type="project" value="InterPro"/>
</dbReference>
<dbReference type="CDD" id="cd05403">
    <property type="entry name" value="NT_KNTase_like"/>
    <property type="match status" value="1"/>
</dbReference>
<dbReference type="InterPro" id="IPR043519">
    <property type="entry name" value="NT_sf"/>
</dbReference>
<dbReference type="PANTHER" id="PTHR33933:SF1">
    <property type="entry name" value="PROTEIN ADENYLYLTRANSFERASE MNTA-RELATED"/>
    <property type="match status" value="1"/>
</dbReference>
<dbReference type="Gene3D" id="3.30.460.10">
    <property type="entry name" value="Beta Polymerase, domain 2"/>
    <property type="match status" value="1"/>
</dbReference>
<reference evidence="2 3" key="1">
    <citation type="submission" date="2019-07" db="EMBL/GenBank/DDBJ databases">
        <title>Genomic Encyclopedia of Type Strains, Phase I: the one thousand microbial genomes (KMG-I) project.</title>
        <authorList>
            <person name="Kyrpides N."/>
        </authorList>
    </citation>
    <scope>NUCLEOTIDE SEQUENCE [LARGE SCALE GENOMIC DNA]</scope>
    <source>
        <strain evidence="2 3">DSM 16647</strain>
    </source>
</reference>
<dbReference type="PANTHER" id="PTHR33933">
    <property type="entry name" value="NUCLEOTIDYLTRANSFERASE"/>
    <property type="match status" value="1"/>
</dbReference>
<comment type="caution">
    <text evidence="2">The sequence shown here is derived from an EMBL/GenBank/DDBJ whole genome shotgun (WGS) entry which is preliminary data.</text>
</comment>
<evidence type="ECO:0000259" key="1">
    <source>
        <dbReference type="Pfam" id="PF01909"/>
    </source>
</evidence>
<organism evidence="2 3">
    <name type="scientific">Thermosediminibacter litoriperuensis</name>
    <dbReference type="NCBI Taxonomy" id="291989"/>
    <lineage>
        <taxon>Bacteria</taxon>
        <taxon>Bacillati</taxon>
        <taxon>Bacillota</taxon>
        <taxon>Clostridia</taxon>
        <taxon>Thermosediminibacterales</taxon>
        <taxon>Thermosediminibacteraceae</taxon>
        <taxon>Thermosediminibacter</taxon>
    </lineage>
</organism>
<name>A0A5S5ARS3_9FIRM</name>
<keyword evidence="3" id="KW-1185">Reference proteome</keyword>
<gene>
    <name evidence="2" type="ORF">LZ11_01428</name>
</gene>
<evidence type="ECO:0000313" key="2">
    <source>
        <dbReference type="EMBL" id="TYP54218.1"/>
    </source>
</evidence>
<accession>A0A5S5ARS3</accession>
<dbReference type="Proteomes" id="UP000322294">
    <property type="component" value="Unassembled WGS sequence"/>
</dbReference>
<dbReference type="AlphaFoldDB" id="A0A5S5ARS3"/>
<dbReference type="SUPFAM" id="SSF81301">
    <property type="entry name" value="Nucleotidyltransferase"/>
    <property type="match status" value="1"/>
</dbReference>